<comment type="caution">
    <text evidence="2">The sequence shown here is derived from an EMBL/GenBank/DDBJ whole genome shotgun (WGS) entry which is preliminary data.</text>
</comment>
<dbReference type="GO" id="GO:0046983">
    <property type="term" value="F:protein dimerization activity"/>
    <property type="evidence" value="ECO:0007669"/>
    <property type="project" value="InterPro"/>
</dbReference>
<sequence>MGYLQVTLNGMYGDDEGPKVVELCEKALIVLFNDYKEFIQTRMQGVFLLHHPMMQPNHFPLAKVLLIGVCLVVLVMQLQQEKNLAEVKRRKTKSSVTKDSKSELDRYLIEEIEGDEAYFKSGDFTVLVASESTFRTEGRVLDSFRSSLSPETVQALICCQDWVRSVDIAVNLEENIDDLKKFEDGNLLFPFPF</sequence>
<gene>
    <name evidence="2" type="ORF">Tci_639027</name>
</gene>
<accession>A0A699JZI4</accession>
<evidence type="ECO:0000313" key="2">
    <source>
        <dbReference type="EMBL" id="GFA67055.1"/>
    </source>
</evidence>
<dbReference type="SUPFAM" id="SSF53098">
    <property type="entry name" value="Ribonuclease H-like"/>
    <property type="match status" value="1"/>
</dbReference>
<name>A0A699JZI4_TANCI</name>
<reference evidence="2" key="1">
    <citation type="journal article" date="2019" name="Sci. Rep.">
        <title>Draft genome of Tanacetum cinerariifolium, the natural source of mosquito coil.</title>
        <authorList>
            <person name="Yamashiro T."/>
            <person name="Shiraishi A."/>
            <person name="Satake H."/>
            <person name="Nakayama K."/>
        </authorList>
    </citation>
    <scope>NUCLEOTIDE SEQUENCE</scope>
</reference>
<dbReference type="PANTHER" id="PTHR23272:SF193">
    <property type="entry name" value="OS07G0624100 PROTEIN"/>
    <property type="match status" value="1"/>
</dbReference>
<evidence type="ECO:0000259" key="1">
    <source>
        <dbReference type="Pfam" id="PF05699"/>
    </source>
</evidence>
<feature type="domain" description="HAT C-terminal dimerisation" evidence="1">
    <location>
        <begin position="128"/>
        <end position="163"/>
    </location>
</feature>
<protein>
    <recommendedName>
        <fullName evidence="1">HAT C-terminal dimerisation domain-containing protein</fullName>
    </recommendedName>
</protein>
<dbReference type="PANTHER" id="PTHR23272">
    <property type="entry name" value="BED FINGER-RELATED"/>
    <property type="match status" value="1"/>
</dbReference>
<dbReference type="Pfam" id="PF05699">
    <property type="entry name" value="Dimer_Tnp_hAT"/>
    <property type="match status" value="1"/>
</dbReference>
<dbReference type="EMBL" id="BKCJ010465867">
    <property type="protein sequence ID" value="GFA67055.1"/>
    <property type="molecule type" value="Genomic_DNA"/>
</dbReference>
<proteinExistence type="predicted"/>
<dbReference type="InterPro" id="IPR008906">
    <property type="entry name" value="HATC_C_dom"/>
</dbReference>
<dbReference type="AlphaFoldDB" id="A0A699JZI4"/>
<organism evidence="2">
    <name type="scientific">Tanacetum cinerariifolium</name>
    <name type="common">Dalmatian daisy</name>
    <name type="synonym">Chrysanthemum cinerariifolium</name>
    <dbReference type="NCBI Taxonomy" id="118510"/>
    <lineage>
        <taxon>Eukaryota</taxon>
        <taxon>Viridiplantae</taxon>
        <taxon>Streptophyta</taxon>
        <taxon>Embryophyta</taxon>
        <taxon>Tracheophyta</taxon>
        <taxon>Spermatophyta</taxon>
        <taxon>Magnoliopsida</taxon>
        <taxon>eudicotyledons</taxon>
        <taxon>Gunneridae</taxon>
        <taxon>Pentapetalae</taxon>
        <taxon>asterids</taxon>
        <taxon>campanulids</taxon>
        <taxon>Asterales</taxon>
        <taxon>Asteraceae</taxon>
        <taxon>Asteroideae</taxon>
        <taxon>Anthemideae</taxon>
        <taxon>Anthemidinae</taxon>
        <taxon>Tanacetum</taxon>
    </lineage>
</organism>
<dbReference type="InterPro" id="IPR012337">
    <property type="entry name" value="RNaseH-like_sf"/>
</dbReference>